<dbReference type="GO" id="GO:0006364">
    <property type="term" value="P:rRNA processing"/>
    <property type="evidence" value="ECO:0007669"/>
    <property type="project" value="InterPro"/>
</dbReference>
<protein>
    <recommendedName>
        <fullName evidence="4">Ribosome biogenesis protein BRX1 homolog</fullName>
    </recommendedName>
</protein>
<evidence type="ECO:0000256" key="7">
    <source>
        <dbReference type="SAM" id="MobiDB-lite"/>
    </source>
</evidence>
<evidence type="ECO:0000256" key="3">
    <source>
        <dbReference type="ARBA" id="ARBA00006369"/>
    </source>
</evidence>
<evidence type="ECO:0000256" key="5">
    <source>
        <dbReference type="ARBA" id="ARBA00022517"/>
    </source>
</evidence>
<reference evidence="9 10" key="1">
    <citation type="submission" date="2017-12" db="EMBL/GenBank/DDBJ databases">
        <title>Hemimetabolous genomes reveal molecular basis of termite eusociality.</title>
        <authorList>
            <person name="Harrison M.C."/>
            <person name="Jongepier E."/>
            <person name="Robertson H.M."/>
            <person name="Arning N."/>
            <person name="Bitard-Feildel T."/>
            <person name="Chao H."/>
            <person name="Childers C.P."/>
            <person name="Dinh H."/>
            <person name="Doddapaneni H."/>
            <person name="Dugan S."/>
            <person name="Gowin J."/>
            <person name="Greiner C."/>
            <person name="Han Y."/>
            <person name="Hu H."/>
            <person name="Hughes D.S.T."/>
            <person name="Huylmans A.-K."/>
            <person name="Kemena C."/>
            <person name="Kremer L.P.M."/>
            <person name="Lee S.L."/>
            <person name="Lopez-Ezquerra A."/>
            <person name="Mallet L."/>
            <person name="Monroy-Kuhn J.M."/>
            <person name="Moser A."/>
            <person name="Murali S.C."/>
            <person name="Muzny D.M."/>
            <person name="Otani S."/>
            <person name="Piulachs M.-D."/>
            <person name="Poelchau M."/>
            <person name="Qu J."/>
            <person name="Schaub F."/>
            <person name="Wada-Katsumata A."/>
            <person name="Worley K.C."/>
            <person name="Xie Q."/>
            <person name="Ylla G."/>
            <person name="Poulsen M."/>
            <person name="Gibbs R.A."/>
            <person name="Schal C."/>
            <person name="Richards S."/>
            <person name="Belles X."/>
            <person name="Korb J."/>
            <person name="Bornberg-Bauer E."/>
        </authorList>
    </citation>
    <scope>NUCLEOTIDE SEQUENCE [LARGE SCALE GENOMIC DNA]</scope>
    <source>
        <tissue evidence="9">Whole body</tissue>
    </source>
</reference>
<sequence length="402" mass="46855">MGKLKEGKRKLKDITKSEEEFSDNEIPAKARSSDEPAPKKVKWINKQRVLIFGSRGISHRDRHLMQDLRALMPHSKPESKMERKDDLFVVNEICEMKNCNKCILFEGRLKRDLYMWIANIPSGPSAKFLVENVYTMAELKFNGNCLKGSRPILSFDENFTRNPHYILLKELFVQIFGTPYHHPKSQPFIDHVITFSVVDSRIWFRNFQILSEDGALAEIGPRFVLNPIKIFGGSFRGQAIWENPKFVSPAMYRQQIRKIAAHKYENRLENKMTYEESRPKESYQLNPIDEIFSGDTLEKASEIETQALVRKVKELETPALKNNQVRSKKKKSEVKELETPTSKKNRVKLKKKKSKQLKDLNKQDKKLKPKKTHKQGKKFKKWKGTTTTKKCFINQKAAPVEM</sequence>
<dbReference type="PANTHER" id="PTHR13634">
    <property type="entry name" value="RIBOSOME BIOGENESIS PROTEIN BRIX"/>
    <property type="match status" value="1"/>
</dbReference>
<dbReference type="OrthoDB" id="1638493at2759"/>
<dbReference type="GO" id="GO:0019843">
    <property type="term" value="F:rRNA binding"/>
    <property type="evidence" value="ECO:0007669"/>
    <property type="project" value="InterPro"/>
</dbReference>
<dbReference type="InterPro" id="IPR026532">
    <property type="entry name" value="BRX1"/>
</dbReference>
<dbReference type="GO" id="GO:0005730">
    <property type="term" value="C:nucleolus"/>
    <property type="evidence" value="ECO:0007669"/>
    <property type="project" value="UniProtKB-SubCell"/>
</dbReference>
<comment type="caution">
    <text evidence="9">The sequence shown here is derived from an EMBL/GenBank/DDBJ whole genome shotgun (WGS) entry which is preliminary data.</text>
</comment>
<feature type="region of interest" description="Disordered" evidence="7">
    <location>
        <begin position="323"/>
        <end position="382"/>
    </location>
</feature>
<feature type="compositionally biased region" description="Basic residues" evidence="7">
    <location>
        <begin position="367"/>
        <end position="382"/>
    </location>
</feature>
<feature type="region of interest" description="Disordered" evidence="7">
    <location>
        <begin position="1"/>
        <end position="38"/>
    </location>
</feature>
<evidence type="ECO:0000313" key="9">
    <source>
        <dbReference type="EMBL" id="PNF40373.1"/>
    </source>
</evidence>
<dbReference type="SMART" id="SM00879">
    <property type="entry name" value="Brix"/>
    <property type="match status" value="1"/>
</dbReference>
<dbReference type="AlphaFoldDB" id="A0A2J7RHR5"/>
<evidence type="ECO:0000256" key="6">
    <source>
        <dbReference type="ARBA" id="ARBA00023242"/>
    </source>
</evidence>
<comment type="function">
    <text evidence="1">Required for biogenesis of the 60S ribosomal subunit.</text>
</comment>
<dbReference type="STRING" id="105785.A0A2J7RHR5"/>
<organism evidence="9 10">
    <name type="scientific">Cryptotermes secundus</name>
    <dbReference type="NCBI Taxonomy" id="105785"/>
    <lineage>
        <taxon>Eukaryota</taxon>
        <taxon>Metazoa</taxon>
        <taxon>Ecdysozoa</taxon>
        <taxon>Arthropoda</taxon>
        <taxon>Hexapoda</taxon>
        <taxon>Insecta</taxon>
        <taxon>Pterygota</taxon>
        <taxon>Neoptera</taxon>
        <taxon>Polyneoptera</taxon>
        <taxon>Dictyoptera</taxon>
        <taxon>Blattodea</taxon>
        <taxon>Blattoidea</taxon>
        <taxon>Termitoidae</taxon>
        <taxon>Kalotermitidae</taxon>
        <taxon>Cryptotermitinae</taxon>
        <taxon>Cryptotermes</taxon>
    </lineage>
</organism>
<feature type="compositionally biased region" description="Basic residues" evidence="7">
    <location>
        <begin position="343"/>
        <end position="355"/>
    </location>
</feature>
<dbReference type="EMBL" id="NEVH01003737">
    <property type="protein sequence ID" value="PNF40373.1"/>
    <property type="molecule type" value="Genomic_DNA"/>
</dbReference>
<proteinExistence type="inferred from homology"/>
<evidence type="ECO:0000256" key="2">
    <source>
        <dbReference type="ARBA" id="ARBA00004604"/>
    </source>
</evidence>
<evidence type="ECO:0000259" key="8">
    <source>
        <dbReference type="PROSITE" id="PS50833"/>
    </source>
</evidence>
<feature type="compositionally biased region" description="Basic and acidic residues" evidence="7">
    <location>
        <begin position="356"/>
        <end position="366"/>
    </location>
</feature>
<dbReference type="SUPFAM" id="SSF52954">
    <property type="entry name" value="Class II aaRS ABD-related"/>
    <property type="match status" value="1"/>
</dbReference>
<keyword evidence="10" id="KW-1185">Reference proteome</keyword>
<name>A0A2J7RHR5_9NEOP</name>
<gene>
    <name evidence="9" type="ORF">B7P43_G01575</name>
</gene>
<evidence type="ECO:0000256" key="4">
    <source>
        <dbReference type="ARBA" id="ARBA00020522"/>
    </source>
</evidence>
<keyword evidence="6" id="KW-0539">Nucleus</keyword>
<feature type="domain" description="Brix" evidence="8">
    <location>
        <begin position="47"/>
        <end position="236"/>
    </location>
</feature>
<comment type="subcellular location">
    <subcellularLocation>
        <location evidence="2">Nucleus</location>
        <location evidence="2">Nucleolus</location>
    </subcellularLocation>
</comment>
<feature type="compositionally biased region" description="Basic and acidic residues" evidence="7">
    <location>
        <begin position="26"/>
        <end position="38"/>
    </location>
</feature>
<dbReference type="PROSITE" id="PS50833">
    <property type="entry name" value="BRIX"/>
    <property type="match status" value="1"/>
</dbReference>
<evidence type="ECO:0000256" key="1">
    <source>
        <dbReference type="ARBA" id="ARBA00003439"/>
    </source>
</evidence>
<dbReference type="FunCoup" id="A0A2J7RHR5">
    <property type="interactions" value="1526"/>
</dbReference>
<keyword evidence="5" id="KW-0690">Ribosome biogenesis</keyword>
<dbReference type="PANTHER" id="PTHR13634:SF0">
    <property type="entry name" value="RIBOSOME BIOGENESIS PROTEIN BRX1 HOMOLOG"/>
    <property type="match status" value="1"/>
</dbReference>
<dbReference type="GO" id="GO:0000027">
    <property type="term" value="P:ribosomal large subunit assembly"/>
    <property type="evidence" value="ECO:0007669"/>
    <property type="project" value="TreeGrafter"/>
</dbReference>
<dbReference type="InterPro" id="IPR007109">
    <property type="entry name" value="Brix"/>
</dbReference>
<feature type="compositionally biased region" description="Basic residues" evidence="7">
    <location>
        <begin position="1"/>
        <end position="11"/>
    </location>
</feature>
<dbReference type="Pfam" id="PF04427">
    <property type="entry name" value="Brix"/>
    <property type="match status" value="1"/>
</dbReference>
<comment type="similarity">
    <text evidence="3">Belongs to the BRX1 family.</text>
</comment>
<dbReference type="Proteomes" id="UP000235965">
    <property type="component" value="Unassembled WGS sequence"/>
</dbReference>
<dbReference type="InParanoid" id="A0A2J7RHR5"/>
<evidence type="ECO:0000313" key="10">
    <source>
        <dbReference type="Proteomes" id="UP000235965"/>
    </source>
</evidence>
<accession>A0A2J7RHR5</accession>